<comment type="caution">
    <text evidence="1">The sequence shown here is derived from an EMBL/GenBank/DDBJ whole genome shotgun (WGS) entry which is preliminary data.</text>
</comment>
<gene>
    <name evidence="1" type="ORF">HMPREF9420_1743</name>
</gene>
<protein>
    <submittedName>
        <fullName evidence="1">Uncharacterized protein</fullName>
    </submittedName>
</protein>
<accession>E6MQH5</accession>
<organism evidence="1 2">
    <name type="scientific">Segatella salivae DSM 15606</name>
    <dbReference type="NCBI Taxonomy" id="888832"/>
    <lineage>
        <taxon>Bacteria</taxon>
        <taxon>Pseudomonadati</taxon>
        <taxon>Bacteroidota</taxon>
        <taxon>Bacteroidia</taxon>
        <taxon>Bacteroidales</taxon>
        <taxon>Prevotellaceae</taxon>
        <taxon>Segatella</taxon>
    </lineage>
</organism>
<keyword evidence="2" id="KW-1185">Reference proteome</keyword>
<dbReference type="STRING" id="888832.HMPREF9420_1743"/>
<dbReference type="AlphaFoldDB" id="E6MQH5"/>
<evidence type="ECO:0000313" key="2">
    <source>
        <dbReference type="Proteomes" id="UP000003874"/>
    </source>
</evidence>
<name>E6MQH5_9BACT</name>
<sequence length="42" mass="5096">MRYYSHAIATRFVFMEVATLQALYQYFKAYIQHYKCCNHATL</sequence>
<dbReference type="EMBL" id="AEQO01000144">
    <property type="protein sequence ID" value="EFV04132.1"/>
    <property type="molecule type" value="Genomic_DNA"/>
</dbReference>
<dbReference type="Proteomes" id="UP000003874">
    <property type="component" value="Unassembled WGS sequence"/>
</dbReference>
<evidence type="ECO:0000313" key="1">
    <source>
        <dbReference type="EMBL" id="EFV04132.1"/>
    </source>
</evidence>
<dbReference type="HOGENOM" id="CLU_3255943_0_0_10"/>
<reference evidence="1 2" key="1">
    <citation type="submission" date="2010-12" db="EMBL/GenBank/DDBJ databases">
        <authorList>
            <person name="Muzny D."/>
            <person name="Qin X."/>
            <person name="Deng J."/>
            <person name="Jiang H."/>
            <person name="Liu Y."/>
            <person name="Qu J."/>
            <person name="Song X.-Z."/>
            <person name="Zhang L."/>
            <person name="Thornton R."/>
            <person name="Coyle M."/>
            <person name="Francisco L."/>
            <person name="Jackson L."/>
            <person name="Javaid M."/>
            <person name="Korchina V."/>
            <person name="Kovar C."/>
            <person name="Mata R."/>
            <person name="Mathew T."/>
            <person name="Ngo R."/>
            <person name="Nguyen L."/>
            <person name="Nguyen N."/>
            <person name="Okwuonu G."/>
            <person name="Ongeri F."/>
            <person name="Pham C."/>
            <person name="Simmons D."/>
            <person name="Wilczek-Boney K."/>
            <person name="Hale W."/>
            <person name="Jakkamsetti A."/>
            <person name="Pham P."/>
            <person name="Ruth R."/>
            <person name="San Lucas F."/>
            <person name="Warren J."/>
            <person name="Zhang J."/>
            <person name="Zhao Z."/>
            <person name="Zhou C."/>
            <person name="Zhu D."/>
            <person name="Lee S."/>
            <person name="Bess C."/>
            <person name="Blankenburg K."/>
            <person name="Forbes L."/>
            <person name="Fu Q."/>
            <person name="Gubbala S."/>
            <person name="Hirani K."/>
            <person name="Jayaseelan J.C."/>
            <person name="Lara F."/>
            <person name="Munidasa M."/>
            <person name="Palculict T."/>
            <person name="Patil S."/>
            <person name="Pu L.-L."/>
            <person name="Saada N."/>
            <person name="Tang L."/>
            <person name="Weissenberger G."/>
            <person name="Zhu Y."/>
            <person name="Hemphill L."/>
            <person name="Shang Y."/>
            <person name="Youmans B."/>
            <person name="Ayvaz T."/>
            <person name="Ross M."/>
            <person name="Santibanez J."/>
            <person name="Aqrawi P."/>
            <person name="Gross S."/>
            <person name="Joshi V."/>
            <person name="Fowler G."/>
            <person name="Nazareth L."/>
            <person name="Reid J."/>
            <person name="Worley K."/>
            <person name="Petrosino J."/>
            <person name="Highlander S."/>
            <person name="Gibbs R."/>
        </authorList>
    </citation>
    <scope>NUCLEOTIDE SEQUENCE [LARGE SCALE GENOMIC DNA]</scope>
    <source>
        <strain evidence="1 2">DSM 15606</strain>
    </source>
</reference>
<proteinExistence type="predicted"/>